<dbReference type="FunFam" id="1.20.1640.10:FF:000001">
    <property type="entry name" value="Efflux pump membrane transporter"/>
    <property type="match status" value="1"/>
</dbReference>
<dbReference type="Gene3D" id="3.30.70.1440">
    <property type="entry name" value="Multidrug efflux transporter AcrB pore domain"/>
    <property type="match status" value="1"/>
</dbReference>
<feature type="transmembrane region" description="Helical" evidence="9">
    <location>
        <begin position="930"/>
        <end position="955"/>
    </location>
</feature>
<dbReference type="Gene3D" id="3.30.70.1320">
    <property type="entry name" value="Multidrug efflux transporter AcrB pore domain like"/>
    <property type="match status" value="1"/>
</dbReference>
<feature type="transmembrane region" description="Helical" evidence="9">
    <location>
        <begin position="392"/>
        <end position="417"/>
    </location>
</feature>
<keyword evidence="8 9" id="KW-0472">Membrane</keyword>
<reference evidence="10 11" key="1">
    <citation type="submission" date="2016-03" db="EMBL/GenBank/DDBJ databases">
        <title>Complete genome sequence of Pedobacter cryoconitis PAMC 27485.</title>
        <authorList>
            <person name="Lee J."/>
            <person name="Kim O.-S."/>
        </authorList>
    </citation>
    <scope>NUCLEOTIDE SEQUENCE [LARGE SCALE GENOMIC DNA]</scope>
    <source>
        <strain evidence="10 11">PAMC 27485</strain>
    </source>
</reference>
<dbReference type="Pfam" id="PF00873">
    <property type="entry name" value="ACR_tran"/>
    <property type="match status" value="1"/>
</dbReference>
<feature type="transmembrane region" description="Helical" evidence="9">
    <location>
        <begin position="545"/>
        <end position="562"/>
    </location>
</feature>
<keyword evidence="3" id="KW-0813">Transport</keyword>
<keyword evidence="4" id="KW-1003">Cell membrane</keyword>
<feature type="transmembrane region" description="Helical" evidence="9">
    <location>
        <begin position="976"/>
        <end position="995"/>
    </location>
</feature>
<dbReference type="RefSeq" id="WP_068401276.1">
    <property type="nucleotide sequence ID" value="NZ_CP014504.1"/>
</dbReference>
<proteinExistence type="inferred from homology"/>
<dbReference type="Proteomes" id="UP000071561">
    <property type="component" value="Chromosome"/>
</dbReference>
<sequence>MFKKFIDRPVLATVISILLVILGVLGLTKLPLQQFPDIAPPAVQVTALYPGANAETVLRSVAPSLEESINGVENMSYMSSTASNDGSLVISVYFKLGTDPDQAAVNVQNRVAQATSQLPAEVVQAGVTTAKQQNSLIMVVDLHTDNEKSYDQTFLANYAQINLIPELKRIQGVGQANIFGGSRDYSMRVWLNPAQMATYNLTPNEVMAVIKDKNLEAAPGKFGESSKNAFEYVLKYKGKLTKPEEYQNMIIRSNADGSFLRLKDVARVELGSYTYSNLTRVNGKAGLNIAVQQLSGSNANEIQIAITKFMKKAEKDFPKGVSYDVVYSTKTSLDQSIDQVIHTLIEAFILVFIVVFIFLQDFRSTLIPAIAVPVAILGTFFFMKLFGFSINLLTLFALVLAIGIVVDDAIVVVEAVHAKMEHKKMGPKPATAAAMHEITGAIISITLVMSAVFLPVGFMEGSTGVFYRQFAFTLAIAIVISAVNALTLSPALCALFLKETHTADHGAAAAPTSFKQRFFRGFNTSFESLTNRYVSSLKFLIRTKWVGLAGLLIVILATVWMVKRTPTGFIPSEDQGFIAVSMSLPAGASLERSTQVLKETEVLLRPLAFTKLFNVLGGFNLLTQSNSPSAGAMFVLLKPTAERGEVKDINAIMNIIRGKLAGVKGANFFVFTFPTVPGFSNVDGLDMVLQDKTGGNIGKFSGVAYNFIGELMKRPEIAVAFTTFRADYPQLELQLDEAKAEQLGVSVRDVLTTMQAYFGSAQASDFNRFGKYYRVMVQADVADRADPSSMDNVFVKNRAGENVPINTLVKLQRVYGPETVSRYNLFNSIGVNAMAKPGYSSGDAIRAVEEVAAKQLPSGFSYEFTGLTKEEITSGGQSVIIFGLCLVFVYFLLSAQYESYILPLAVILSIPTGIFGVFVAIGLTGIENNIYVQVALVMLIGLLAKNAILIVEFAVQRRRAGNTLVSSALEAAKLRLRPIIMTSLAFVVGLIPMMRASGPSALGNHSISIGAAGGMITGVILGLFIIPVLFVIFQFLQEKVTGKPQDTAVEEHEEPINIKEYETV</sequence>
<dbReference type="GO" id="GO:0015562">
    <property type="term" value="F:efflux transmembrane transporter activity"/>
    <property type="evidence" value="ECO:0007669"/>
    <property type="project" value="InterPro"/>
</dbReference>
<evidence type="ECO:0000256" key="3">
    <source>
        <dbReference type="ARBA" id="ARBA00022448"/>
    </source>
</evidence>
<dbReference type="Gene3D" id="3.30.2090.10">
    <property type="entry name" value="Multidrug efflux transporter AcrB TolC docking domain, DN and DC subdomains"/>
    <property type="match status" value="2"/>
</dbReference>
<feature type="transmembrane region" description="Helical" evidence="9">
    <location>
        <begin position="470"/>
        <end position="497"/>
    </location>
</feature>
<gene>
    <name evidence="10" type="ORF">AY601_2466</name>
</gene>
<dbReference type="FunFam" id="3.30.70.1430:FF:000001">
    <property type="entry name" value="Efflux pump membrane transporter"/>
    <property type="match status" value="1"/>
</dbReference>
<evidence type="ECO:0000313" key="11">
    <source>
        <dbReference type="Proteomes" id="UP000071561"/>
    </source>
</evidence>
<comment type="similarity">
    <text evidence="2">Belongs to the resistance-nodulation-cell division (RND) (TC 2.A.6) family.</text>
</comment>
<protein>
    <submittedName>
        <fullName evidence="10">Multidrug transporter AcrB</fullName>
    </submittedName>
</protein>
<evidence type="ECO:0000256" key="7">
    <source>
        <dbReference type="ARBA" id="ARBA00022989"/>
    </source>
</evidence>
<dbReference type="AlphaFoldDB" id="A0A127VDA0"/>
<feature type="transmembrane region" description="Helical" evidence="9">
    <location>
        <begin position="340"/>
        <end position="359"/>
    </location>
</feature>
<feature type="transmembrane region" description="Helical" evidence="9">
    <location>
        <begin position="875"/>
        <end position="893"/>
    </location>
</feature>
<evidence type="ECO:0000256" key="8">
    <source>
        <dbReference type="ARBA" id="ARBA00023136"/>
    </source>
</evidence>
<feature type="transmembrane region" description="Helical" evidence="9">
    <location>
        <begin position="900"/>
        <end position="924"/>
    </location>
</feature>
<dbReference type="InterPro" id="IPR027463">
    <property type="entry name" value="AcrB_DN_DC_subdom"/>
</dbReference>
<dbReference type="GO" id="GO:0042910">
    <property type="term" value="F:xenobiotic transmembrane transporter activity"/>
    <property type="evidence" value="ECO:0007669"/>
    <property type="project" value="TreeGrafter"/>
</dbReference>
<feature type="transmembrane region" description="Helical" evidence="9">
    <location>
        <begin position="1007"/>
        <end position="1033"/>
    </location>
</feature>
<dbReference type="SUPFAM" id="SSF82714">
    <property type="entry name" value="Multidrug efflux transporter AcrB TolC docking domain, DN and DC subdomains"/>
    <property type="match status" value="2"/>
</dbReference>
<dbReference type="KEGG" id="pcm:AY601_2466"/>
<dbReference type="SUPFAM" id="SSF82693">
    <property type="entry name" value="Multidrug efflux transporter AcrB pore domain, PN1, PN2, PC1 and PC2 subdomains"/>
    <property type="match status" value="4"/>
</dbReference>
<dbReference type="SUPFAM" id="SSF82866">
    <property type="entry name" value="Multidrug efflux transporter AcrB transmembrane domain"/>
    <property type="match status" value="2"/>
</dbReference>
<feature type="transmembrane region" description="Helical" evidence="9">
    <location>
        <begin position="438"/>
        <end position="458"/>
    </location>
</feature>
<evidence type="ECO:0000256" key="2">
    <source>
        <dbReference type="ARBA" id="ARBA00010942"/>
    </source>
</evidence>
<evidence type="ECO:0000256" key="9">
    <source>
        <dbReference type="SAM" id="Phobius"/>
    </source>
</evidence>
<organism evidence="10 11">
    <name type="scientific">Pedobacter cryoconitis</name>
    <dbReference type="NCBI Taxonomy" id="188932"/>
    <lineage>
        <taxon>Bacteria</taxon>
        <taxon>Pseudomonadati</taxon>
        <taxon>Bacteroidota</taxon>
        <taxon>Sphingobacteriia</taxon>
        <taxon>Sphingobacteriales</taxon>
        <taxon>Sphingobacteriaceae</taxon>
        <taxon>Pedobacter</taxon>
    </lineage>
</organism>
<feature type="transmembrane region" description="Helical" evidence="9">
    <location>
        <begin position="366"/>
        <end position="386"/>
    </location>
</feature>
<dbReference type="Gene3D" id="3.30.70.1430">
    <property type="entry name" value="Multidrug efflux transporter AcrB pore domain"/>
    <property type="match status" value="2"/>
</dbReference>
<dbReference type="GO" id="GO:0009636">
    <property type="term" value="P:response to toxic substance"/>
    <property type="evidence" value="ECO:0007669"/>
    <property type="project" value="UniProtKB-ARBA"/>
</dbReference>
<dbReference type="PATRIC" id="fig|188932.3.peg.2577"/>
<dbReference type="PANTHER" id="PTHR32063">
    <property type="match status" value="1"/>
</dbReference>
<keyword evidence="11" id="KW-1185">Reference proteome</keyword>
<dbReference type="GO" id="GO:0005886">
    <property type="term" value="C:plasma membrane"/>
    <property type="evidence" value="ECO:0007669"/>
    <property type="project" value="UniProtKB-SubCell"/>
</dbReference>
<comment type="subcellular location">
    <subcellularLocation>
        <location evidence="1">Cell inner membrane</location>
        <topology evidence="1">Multi-pass membrane protein</topology>
    </subcellularLocation>
</comment>
<accession>A0A127VDA0</accession>
<evidence type="ECO:0000256" key="5">
    <source>
        <dbReference type="ARBA" id="ARBA00022519"/>
    </source>
</evidence>
<dbReference type="PANTHER" id="PTHR32063:SF9">
    <property type="entry name" value="SIMILAR TO MULTIDRUG RESISTANCE PROTEIN MEXB"/>
    <property type="match status" value="1"/>
</dbReference>
<dbReference type="InterPro" id="IPR001036">
    <property type="entry name" value="Acrflvin-R"/>
</dbReference>
<keyword evidence="6 9" id="KW-0812">Transmembrane</keyword>
<evidence type="ECO:0000256" key="1">
    <source>
        <dbReference type="ARBA" id="ARBA00004429"/>
    </source>
</evidence>
<dbReference type="NCBIfam" id="TIGR00915">
    <property type="entry name" value="2A0602"/>
    <property type="match status" value="1"/>
</dbReference>
<keyword evidence="7 9" id="KW-1133">Transmembrane helix</keyword>
<dbReference type="Gene3D" id="1.20.1640.10">
    <property type="entry name" value="Multidrug efflux transporter AcrB transmembrane domain"/>
    <property type="match status" value="2"/>
</dbReference>
<dbReference type="OrthoDB" id="9758234at2"/>
<dbReference type="EMBL" id="CP014504">
    <property type="protein sequence ID" value="AMP99356.1"/>
    <property type="molecule type" value="Genomic_DNA"/>
</dbReference>
<evidence type="ECO:0000313" key="10">
    <source>
        <dbReference type="EMBL" id="AMP99356.1"/>
    </source>
</evidence>
<name>A0A127VDA0_9SPHI</name>
<evidence type="ECO:0000256" key="6">
    <source>
        <dbReference type="ARBA" id="ARBA00022692"/>
    </source>
</evidence>
<keyword evidence="5" id="KW-0997">Cell inner membrane</keyword>
<dbReference type="InterPro" id="IPR004764">
    <property type="entry name" value="MdtF-like"/>
</dbReference>
<evidence type="ECO:0000256" key="4">
    <source>
        <dbReference type="ARBA" id="ARBA00022475"/>
    </source>
</evidence>
<dbReference type="PRINTS" id="PR00702">
    <property type="entry name" value="ACRIFLAVINRP"/>
</dbReference>